<evidence type="ECO:0000256" key="2">
    <source>
        <dbReference type="ARBA" id="ARBA00023163"/>
    </source>
</evidence>
<name>A0AAQ3KME7_9LILI</name>
<dbReference type="PANTHER" id="PTHR46391:SF20">
    <property type="entry name" value="BASIC LEUCINE ZIPPER 61"/>
    <property type="match status" value="1"/>
</dbReference>
<dbReference type="GO" id="GO:0045893">
    <property type="term" value="P:positive regulation of DNA-templated transcription"/>
    <property type="evidence" value="ECO:0007669"/>
    <property type="project" value="TreeGrafter"/>
</dbReference>
<evidence type="ECO:0000256" key="3">
    <source>
        <dbReference type="ARBA" id="ARBA00023242"/>
    </source>
</evidence>
<protein>
    <submittedName>
        <fullName evidence="4">Basic leucine zipper 6-like</fullName>
    </submittedName>
</protein>
<dbReference type="InterPro" id="IPR052483">
    <property type="entry name" value="bZIP_transcription_regulators"/>
</dbReference>
<dbReference type="GO" id="GO:0003677">
    <property type="term" value="F:DNA binding"/>
    <property type="evidence" value="ECO:0007669"/>
    <property type="project" value="TreeGrafter"/>
</dbReference>
<keyword evidence="5" id="KW-1185">Reference proteome</keyword>
<keyword evidence="2" id="KW-0804">Transcription</keyword>
<dbReference type="EMBL" id="CP136895">
    <property type="protein sequence ID" value="WOL11538.1"/>
    <property type="molecule type" value="Genomic_DNA"/>
</dbReference>
<evidence type="ECO:0000313" key="5">
    <source>
        <dbReference type="Proteomes" id="UP001327560"/>
    </source>
</evidence>
<sequence>MAQLPPKVLHAVAAGNWHGFGHGHDQRGFEGSWVDEFLDFSAAKRAAHQQSASDSIAFLEAAPLDGAAAGEGDGHEFDRLDDDQVMLIFSNEAPPLPRKAEEK</sequence>
<dbReference type="PANTHER" id="PTHR46391">
    <property type="entry name" value="BASIC LEUCINE ZIPPER 34"/>
    <property type="match status" value="1"/>
</dbReference>
<dbReference type="GO" id="GO:0005634">
    <property type="term" value="C:nucleus"/>
    <property type="evidence" value="ECO:0007669"/>
    <property type="project" value="TreeGrafter"/>
</dbReference>
<dbReference type="AlphaFoldDB" id="A0AAQ3KME7"/>
<keyword evidence="3" id="KW-0539">Nucleus</keyword>
<organism evidence="4 5">
    <name type="scientific">Canna indica</name>
    <name type="common">Indian-shot</name>
    <dbReference type="NCBI Taxonomy" id="4628"/>
    <lineage>
        <taxon>Eukaryota</taxon>
        <taxon>Viridiplantae</taxon>
        <taxon>Streptophyta</taxon>
        <taxon>Embryophyta</taxon>
        <taxon>Tracheophyta</taxon>
        <taxon>Spermatophyta</taxon>
        <taxon>Magnoliopsida</taxon>
        <taxon>Liliopsida</taxon>
        <taxon>Zingiberales</taxon>
        <taxon>Cannaceae</taxon>
        <taxon>Canna</taxon>
    </lineage>
</organism>
<keyword evidence="1" id="KW-0805">Transcription regulation</keyword>
<evidence type="ECO:0000256" key="1">
    <source>
        <dbReference type="ARBA" id="ARBA00023015"/>
    </source>
</evidence>
<gene>
    <name evidence="4" type="ORF">Cni_G20301</name>
</gene>
<evidence type="ECO:0000313" key="4">
    <source>
        <dbReference type="EMBL" id="WOL11538.1"/>
    </source>
</evidence>
<accession>A0AAQ3KME7</accession>
<proteinExistence type="predicted"/>
<reference evidence="4 5" key="1">
    <citation type="submission" date="2023-10" db="EMBL/GenBank/DDBJ databases">
        <title>Chromosome-scale genome assembly provides insights into flower coloration mechanisms of Canna indica.</title>
        <authorList>
            <person name="Li C."/>
        </authorList>
    </citation>
    <scope>NUCLEOTIDE SEQUENCE [LARGE SCALE GENOMIC DNA]</scope>
    <source>
        <tissue evidence="4">Flower</tissue>
    </source>
</reference>
<dbReference type="Proteomes" id="UP001327560">
    <property type="component" value="Chromosome 6"/>
</dbReference>